<dbReference type="EMBL" id="JBIPKE010000017">
    <property type="protein sequence ID" value="MFH6984181.1"/>
    <property type="molecule type" value="Genomic_DNA"/>
</dbReference>
<evidence type="ECO:0000313" key="2">
    <source>
        <dbReference type="Proteomes" id="UP001610063"/>
    </source>
</evidence>
<keyword evidence="2" id="KW-1185">Reference proteome</keyword>
<dbReference type="RefSeq" id="WP_395417584.1">
    <property type="nucleotide sequence ID" value="NZ_JBIPKE010000017.1"/>
</dbReference>
<organism evidence="1 2">
    <name type="scientific">Marinoscillum luteum</name>
    <dbReference type="NCBI Taxonomy" id="861051"/>
    <lineage>
        <taxon>Bacteria</taxon>
        <taxon>Pseudomonadati</taxon>
        <taxon>Bacteroidota</taxon>
        <taxon>Cytophagia</taxon>
        <taxon>Cytophagales</taxon>
        <taxon>Reichenbachiellaceae</taxon>
        <taxon>Marinoscillum</taxon>
    </lineage>
</organism>
<accession>A0ABW7N964</accession>
<dbReference type="InterPro" id="IPR021272">
    <property type="entry name" value="DUF2851"/>
</dbReference>
<dbReference type="Proteomes" id="UP001610063">
    <property type="component" value="Unassembled WGS sequence"/>
</dbReference>
<dbReference type="Pfam" id="PF11013">
    <property type="entry name" value="DUF2851"/>
    <property type="match status" value="1"/>
</dbReference>
<comment type="caution">
    <text evidence="1">The sequence shown here is derived from an EMBL/GenBank/DDBJ whole genome shotgun (WGS) entry which is preliminary data.</text>
</comment>
<reference evidence="1 2" key="1">
    <citation type="journal article" date="2013" name="Int. J. Syst. Evol. Microbiol.">
        <title>Marinoscillum luteum sp. nov., isolated from marine sediment.</title>
        <authorList>
            <person name="Cha I.T."/>
            <person name="Park S.J."/>
            <person name="Kim S.J."/>
            <person name="Kim J.G."/>
            <person name="Jung M.Y."/>
            <person name="Shin K.S."/>
            <person name="Kwon K.K."/>
            <person name="Yang S.H."/>
            <person name="Seo Y.S."/>
            <person name="Rhee S.K."/>
        </authorList>
    </citation>
    <scope>NUCLEOTIDE SEQUENCE [LARGE SCALE GENOMIC DNA]</scope>
    <source>
        <strain evidence="1 2">KCTC 23939</strain>
    </source>
</reference>
<evidence type="ECO:0000313" key="1">
    <source>
        <dbReference type="EMBL" id="MFH6984181.1"/>
    </source>
</evidence>
<gene>
    <name evidence="1" type="ORF">ACHKAR_12070</name>
</gene>
<proteinExistence type="predicted"/>
<sequence length="423" mass="48703">MDEYFLQFLWKFQKFESKELILSNGSSLTVFQTGHQNHHSGPDFLEAKIKIDDLTWSGSVEIHYKSSDWNRHKHQTDRAYENVILHVVWINDGDILVNEEPLPTLEMSQYVATNLEQEYRRYINQPEVIRCGPKLGDIPQIQISAMIDRAVASRLQEKSVRVLDTLEQLGGDWEETVYQTLARNFGFKTNAEAFLKLASSLPYHVIRKHAGKEQQIYALIFGMAGFLEDPVDEYQASLSAEFSYLAKKFQLHRMLDRHHWKHAKMRPANFPSVRLSQFAAFLTQENQLLANLLNISGRKEAVGFLQKSLPDYWNSHFDFGKPTTKSPRIGTKSIENIIINSLAPVLGAYSKYLDEVIYLERAQHILEQLPPESNHVIQKWIDRGVTPGNGAETQGLIYQYQSFCTPKKCLRCNIGMFILNPPK</sequence>
<name>A0ABW7N964_9BACT</name>
<protein>
    <submittedName>
        <fullName evidence="1">DUF2851 family protein</fullName>
    </submittedName>
</protein>